<comment type="caution">
    <text evidence="2">The sequence shown here is derived from an EMBL/GenBank/DDBJ whole genome shotgun (WGS) entry which is preliminary data.</text>
</comment>
<evidence type="ECO:0000256" key="1">
    <source>
        <dbReference type="SAM" id="MobiDB-lite"/>
    </source>
</evidence>
<feature type="region of interest" description="Disordered" evidence="1">
    <location>
        <begin position="1"/>
        <end position="42"/>
    </location>
</feature>
<dbReference type="Proteomes" id="UP001369736">
    <property type="component" value="Unassembled WGS sequence"/>
</dbReference>
<sequence>MDPDPRCCARIDPSETDPTDTDPTRADPLTDAPGVAPTALPGDMGLTAEEAERIDWVEAQTELDRCDGYVVLAVDPQTGEVDAHGPFPGMDAIEIADDMRETLDREGLDDVAVRVVRWHQDRTGDSAA</sequence>
<keyword evidence="3" id="KW-1185">Reference proteome</keyword>
<organism evidence="2 3">
    <name type="scientific">Actinomycetospora flava</name>
    <dbReference type="NCBI Taxonomy" id="3129232"/>
    <lineage>
        <taxon>Bacteria</taxon>
        <taxon>Bacillati</taxon>
        <taxon>Actinomycetota</taxon>
        <taxon>Actinomycetes</taxon>
        <taxon>Pseudonocardiales</taxon>
        <taxon>Pseudonocardiaceae</taxon>
        <taxon>Actinomycetospora</taxon>
    </lineage>
</organism>
<reference evidence="2 3" key="1">
    <citation type="submission" date="2024-03" db="EMBL/GenBank/DDBJ databases">
        <title>Actinomycetospora sp. OC33-EN07, a novel actinomycete isolated from wild orchid (Aerides multiflora).</title>
        <authorList>
            <person name="Suriyachadkun C."/>
        </authorList>
    </citation>
    <scope>NUCLEOTIDE SEQUENCE [LARGE SCALE GENOMIC DNA]</scope>
    <source>
        <strain evidence="2 3">OC33-EN07</strain>
    </source>
</reference>
<proteinExistence type="predicted"/>
<name>A0ABU8M5X5_9PSEU</name>
<evidence type="ECO:0000313" key="3">
    <source>
        <dbReference type="Proteomes" id="UP001369736"/>
    </source>
</evidence>
<evidence type="ECO:0000313" key="2">
    <source>
        <dbReference type="EMBL" id="MEJ2862526.1"/>
    </source>
</evidence>
<dbReference type="EMBL" id="JBBEGM010000005">
    <property type="protein sequence ID" value="MEJ2862526.1"/>
    <property type="molecule type" value="Genomic_DNA"/>
</dbReference>
<protein>
    <submittedName>
        <fullName evidence="2">Uncharacterized protein</fullName>
    </submittedName>
</protein>
<feature type="compositionally biased region" description="Basic and acidic residues" evidence="1">
    <location>
        <begin position="1"/>
        <end position="13"/>
    </location>
</feature>
<dbReference type="RefSeq" id="WP_337703900.1">
    <property type="nucleotide sequence ID" value="NZ_JBBEGM010000005.1"/>
</dbReference>
<accession>A0ABU8M5X5</accession>
<gene>
    <name evidence="2" type="ORF">WCD58_15240</name>
</gene>